<sequence>MKNKKRKWLYLLVLACYFFYLSGMRESYAAENSKATIGFYEVDKKDQHTAGNLPKTGDDQRNKELLISGISILLFITGMIAYRILNNEERI</sequence>
<dbReference type="RefSeq" id="WP_207112394.1">
    <property type="nucleotide sequence ID" value="NZ_JAFLWD010000017.1"/>
</dbReference>
<feature type="signal peptide" evidence="2">
    <location>
        <begin position="1"/>
        <end position="29"/>
    </location>
</feature>
<feature type="chain" id="PRO_5045717097" evidence="2">
    <location>
        <begin position="30"/>
        <end position="91"/>
    </location>
</feature>
<organism evidence="3 4">
    <name type="scientific">Candidatus Enterococcus ikei</name>
    <dbReference type="NCBI Taxonomy" id="2815326"/>
    <lineage>
        <taxon>Bacteria</taxon>
        <taxon>Bacillati</taxon>
        <taxon>Bacillota</taxon>
        <taxon>Bacilli</taxon>
        <taxon>Lactobacillales</taxon>
        <taxon>Enterococcaceae</taxon>
        <taxon>Enterococcus</taxon>
    </lineage>
</organism>
<proteinExistence type="predicted"/>
<feature type="transmembrane region" description="Helical" evidence="1">
    <location>
        <begin position="65"/>
        <end position="85"/>
    </location>
</feature>
<accession>A0ABS3GYP2</accession>
<keyword evidence="2" id="KW-0732">Signal</keyword>
<name>A0ABS3GYP2_9ENTE</name>
<keyword evidence="1" id="KW-0812">Transmembrane</keyword>
<keyword evidence="1" id="KW-1133">Transmembrane helix</keyword>
<evidence type="ECO:0000256" key="2">
    <source>
        <dbReference type="SAM" id="SignalP"/>
    </source>
</evidence>
<comment type="caution">
    <text evidence="3">The sequence shown here is derived from an EMBL/GenBank/DDBJ whole genome shotgun (WGS) entry which is preliminary data.</text>
</comment>
<evidence type="ECO:0000256" key="1">
    <source>
        <dbReference type="SAM" id="Phobius"/>
    </source>
</evidence>
<gene>
    <name evidence="3" type="ORF">JZO69_08185</name>
</gene>
<keyword evidence="4" id="KW-1185">Reference proteome</keyword>
<keyword evidence="1" id="KW-0472">Membrane</keyword>
<protein>
    <submittedName>
        <fullName evidence="3">LPXTG cell wall anchor domain-containing protein</fullName>
    </submittedName>
</protein>
<reference evidence="3 4" key="1">
    <citation type="submission" date="2021-03" db="EMBL/GenBank/DDBJ databases">
        <title>Enterococcal diversity collection.</title>
        <authorList>
            <person name="Gilmore M.S."/>
            <person name="Schwartzman J."/>
            <person name="Van Tyne D."/>
            <person name="Martin M."/>
            <person name="Earl A.M."/>
            <person name="Manson A.L."/>
            <person name="Straub T."/>
            <person name="Salamzade R."/>
            <person name="Saavedra J."/>
            <person name="Lebreton F."/>
            <person name="Prichula J."/>
            <person name="Schaufler K."/>
            <person name="Gaca A."/>
            <person name="Sgardioli B."/>
            <person name="Wagenaar J."/>
            <person name="Strong T."/>
        </authorList>
    </citation>
    <scope>NUCLEOTIDE SEQUENCE [LARGE SCALE GENOMIC DNA]</scope>
    <source>
        <strain evidence="3 4">DIV0869a</strain>
    </source>
</reference>
<evidence type="ECO:0000313" key="3">
    <source>
        <dbReference type="EMBL" id="MBO0440335.1"/>
    </source>
</evidence>
<dbReference type="EMBL" id="JAFLWD010000017">
    <property type="protein sequence ID" value="MBO0440335.1"/>
    <property type="molecule type" value="Genomic_DNA"/>
</dbReference>
<dbReference type="Proteomes" id="UP000664632">
    <property type="component" value="Unassembled WGS sequence"/>
</dbReference>
<evidence type="ECO:0000313" key="4">
    <source>
        <dbReference type="Proteomes" id="UP000664632"/>
    </source>
</evidence>
<dbReference type="NCBIfam" id="TIGR01167">
    <property type="entry name" value="LPXTG_anchor"/>
    <property type="match status" value="1"/>
</dbReference>